<proteinExistence type="predicted"/>
<name>A0A2P7BH52_9HYPH</name>
<dbReference type="RefSeq" id="WP_106662689.1">
    <property type="nucleotide sequence ID" value="NZ_PGGM01000002.1"/>
</dbReference>
<gene>
    <name evidence="1" type="ORF">CU103_04165</name>
</gene>
<accession>A0A2P7BH52</accession>
<dbReference type="EMBL" id="PGGM01000002">
    <property type="protein sequence ID" value="PSH65821.1"/>
    <property type="molecule type" value="Genomic_DNA"/>
</dbReference>
<sequence length="223" mass="25386">MTTIKDVRNVVQPLLQRYDDLALIGRTIVVKPVHHFVRGVRLERRMDPKLFLPTTDIYILFGYGDYPLGGFGDRFNDPASETPSVSDPHSIEAMFDLIEKEVLPYLRSMQTLESYIAFASQREFQSNYVFGDPIRFFLAIALGDFASALSIWESNSILRSNMDRLTPSLHPALRGEDEGELARLLHARERITVYGLKLTKIWETTPFPLELGIRSNSGIARLP</sequence>
<organism evidence="1 2">
    <name type="scientific">Phyllobacterium sophorae</name>
    <dbReference type="NCBI Taxonomy" id="1520277"/>
    <lineage>
        <taxon>Bacteria</taxon>
        <taxon>Pseudomonadati</taxon>
        <taxon>Pseudomonadota</taxon>
        <taxon>Alphaproteobacteria</taxon>
        <taxon>Hyphomicrobiales</taxon>
        <taxon>Phyllobacteriaceae</taxon>
        <taxon>Phyllobacterium</taxon>
    </lineage>
</organism>
<dbReference type="Proteomes" id="UP000241764">
    <property type="component" value="Unassembled WGS sequence"/>
</dbReference>
<reference evidence="2" key="1">
    <citation type="submission" date="2017-11" db="EMBL/GenBank/DDBJ databases">
        <authorList>
            <person name="Kuznetsova I."/>
            <person name="Sazanova A."/>
            <person name="Chirak E."/>
            <person name="Safronova V."/>
            <person name="Willems A."/>
        </authorList>
    </citation>
    <scope>NUCLEOTIDE SEQUENCE [LARGE SCALE GENOMIC DNA]</scope>
    <source>
        <strain evidence="2">CCBAU 03422</strain>
    </source>
</reference>
<dbReference type="AlphaFoldDB" id="A0A2P7BH52"/>
<evidence type="ECO:0000313" key="2">
    <source>
        <dbReference type="Proteomes" id="UP000241764"/>
    </source>
</evidence>
<protein>
    <submittedName>
        <fullName evidence="1">Uncharacterized protein</fullName>
    </submittedName>
</protein>
<keyword evidence="2" id="KW-1185">Reference proteome</keyword>
<evidence type="ECO:0000313" key="1">
    <source>
        <dbReference type="EMBL" id="PSH65821.1"/>
    </source>
</evidence>
<dbReference type="OrthoDB" id="8146150at2"/>
<comment type="caution">
    <text evidence="1">The sequence shown here is derived from an EMBL/GenBank/DDBJ whole genome shotgun (WGS) entry which is preliminary data.</text>
</comment>